<feature type="compositionally biased region" description="Basic and acidic residues" evidence="1">
    <location>
        <begin position="117"/>
        <end position="131"/>
    </location>
</feature>
<feature type="region of interest" description="Disordered" evidence="1">
    <location>
        <begin position="97"/>
        <end position="144"/>
    </location>
</feature>
<proteinExistence type="predicted"/>
<accession>A0A9P6AHG7</accession>
<keyword evidence="3" id="KW-1185">Reference proteome</keyword>
<evidence type="ECO:0000313" key="3">
    <source>
        <dbReference type="Proteomes" id="UP000886523"/>
    </source>
</evidence>
<feature type="region of interest" description="Disordered" evidence="1">
    <location>
        <begin position="1"/>
        <end position="44"/>
    </location>
</feature>
<sequence length="144" mass="15165">MQGALAPSKFKESAQPLHLHITHTPPSAGEKPEDGSTAEAAVATDAGHVASISIQPTDFSTGSYGWKGNRRVNVELTNPETGHKETVAVMINVNATVVGSKSAKDPKADEAEAEEKEEAHEEAPQAAHEEAPQATHDTAPPEEK</sequence>
<evidence type="ECO:0000256" key="1">
    <source>
        <dbReference type="SAM" id="MobiDB-lite"/>
    </source>
</evidence>
<dbReference type="AlphaFoldDB" id="A0A9P6AHG7"/>
<dbReference type="OrthoDB" id="2497589at2759"/>
<organism evidence="2 3">
    <name type="scientific">Hydnum rufescens UP504</name>
    <dbReference type="NCBI Taxonomy" id="1448309"/>
    <lineage>
        <taxon>Eukaryota</taxon>
        <taxon>Fungi</taxon>
        <taxon>Dikarya</taxon>
        <taxon>Basidiomycota</taxon>
        <taxon>Agaricomycotina</taxon>
        <taxon>Agaricomycetes</taxon>
        <taxon>Cantharellales</taxon>
        <taxon>Hydnaceae</taxon>
        <taxon>Hydnum</taxon>
    </lineage>
</organism>
<evidence type="ECO:0000313" key="2">
    <source>
        <dbReference type="EMBL" id="KAF9505813.1"/>
    </source>
</evidence>
<dbReference type="EMBL" id="MU129135">
    <property type="protein sequence ID" value="KAF9505813.1"/>
    <property type="molecule type" value="Genomic_DNA"/>
</dbReference>
<dbReference type="Proteomes" id="UP000886523">
    <property type="component" value="Unassembled WGS sequence"/>
</dbReference>
<reference evidence="2" key="1">
    <citation type="journal article" date="2020" name="Nat. Commun.">
        <title>Large-scale genome sequencing of mycorrhizal fungi provides insights into the early evolution of symbiotic traits.</title>
        <authorList>
            <person name="Miyauchi S."/>
            <person name="Kiss E."/>
            <person name="Kuo A."/>
            <person name="Drula E."/>
            <person name="Kohler A."/>
            <person name="Sanchez-Garcia M."/>
            <person name="Morin E."/>
            <person name="Andreopoulos B."/>
            <person name="Barry K.W."/>
            <person name="Bonito G."/>
            <person name="Buee M."/>
            <person name="Carver A."/>
            <person name="Chen C."/>
            <person name="Cichocki N."/>
            <person name="Clum A."/>
            <person name="Culley D."/>
            <person name="Crous P.W."/>
            <person name="Fauchery L."/>
            <person name="Girlanda M."/>
            <person name="Hayes R.D."/>
            <person name="Keri Z."/>
            <person name="LaButti K."/>
            <person name="Lipzen A."/>
            <person name="Lombard V."/>
            <person name="Magnuson J."/>
            <person name="Maillard F."/>
            <person name="Murat C."/>
            <person name="Nolan M."/>
            <person name="Ohm R.A."/>
            <person name="Pangilinan J."/>
            <person name="Pereira M.F."/>
            <person name="Perotto S."/>
            <person name="Peter M."/>
            <person name="Pfister S."/>
            <person name="Riley R."/>
            <person name="Sitrit Y."/>
            <person name="Stielow J.B."/>
            <person name="Szollosi G."/>
            <person name="Zifcakova L."/>
            <person name="Stursova M."/>
            <person name="Spatafora J.W."/>
            <person name="Tedersoo L."/>
            <person name="Vaario L.M."/>
            <person name="Yamada A."/>
            <person name="Yan M."/>
            <person name="Wang P."/>
            <person name="Xu J."/>
            <person name="Bruns T."/>
            <person name="Baldrian P."/>
            <person name="Vilgalys R."/>
            <person name="Dunand C."/>
            <person name="Henrissat B."/>
            <person name="Grigoriev I.V."/>
            <person name="Hibbett D."/>
            <person name="Nagy L.G."/>
            <person name="Martin F.M."/>
        </authorList>
    </citation>
    <scope>NUCLEOTIDE SEQUENCE</scope>
    <source>
        <strain evidence="2">UP504</strain>
    </source>
</reference>
<protein>
    <submittedName>
        <fullName evidence="2">Uncharacterized protein</fullName>
    </submittedName>
</protein>
<name>A0A9P6AHG7_9AGAM</name>
<gene>
    <name evidence="2" type="ORF">BS47DRAFT_1306112</name>
</gene>
<comment type="caution">
    <text evidence="2">The sequence shown here is derived from an EMBL/GenBank/DDBJ whole genome shotgun (WGS) entry which is preliminary data.</text>
</comment>